<protein>
    <recommendedName>
        <fullName evidence="1">Aminoglycoside phosphotransferase domain-containing protein</fullName>
    </recommendedName>
</protein>
<dbReference type="InterPro" id="IPR002575">
    <property type="entry name" value="Aminoglycoside_PTrfase"/>
</dbReference>
<name>A0ABQ4T6B7_METOR</name>
<dbReference type="RefSeq" id="WP_238309763.1">
    <property type="nucleotide sequence ID" value="NZ_BPQV01000002.1"/>
</dbReference>
<dbReference type="InterPro" id="IPR051678">
    <property type="entry name" value="AGP_Transferase"/>
</dbReference>
<dbReference type="EMBL" id="BPQV01000002">
    <property type="protein sequence ID" value="GJE25791.1"/>
    <property type="molecule type" value="Genomic_DNA"/>
</dbReference>
<reference evidence="2" key="2">
    <citation type="submission" date="2021-08" db="EMBL/GenBank/DDBJ databases">
        <authorList>
            <person name="Tani A."/>
            <person name="Ola A."/>
            <person name="Ogura Y."/>
            <person name="Katsura K."/>
            <person name="Hayashi T."/>
        </authorList>
    </citation>
    <scope>NUCLEOTIDE SEQUENCE</scope>
    <source>
        <strain evidence="2">NBRC 15689</strain>
    </source>
</reference>
<gene>
    <name evidence="2" type="ORF">LKMONMHP_0631</name>
</gene>
<dbReference type="InterPro" id="IPR011009">
    <property type="entry name" value="Kinase-like_dom_sf"/>
</dbReference>
<evidence type="ECO:0000313" key="2">
    <source>
        <dbReference type="EMBL" id="GJE25791.1"/>
    </source>
</evidence>
<dbReference type="PANTHER" id="PTHR21310:SF40">
    <property type="entry name" value="AMINOGLYCOSIDE PHOSPHOTRANSFERASE DOMAIN-CONTAINING PROTEIN-RELATED"/>
    <property type="match status" value="1"/>
</dbReference>
<dbReference type="PANTHER" id="PTHR21310">
    <property type="entry name" value="AMINOGLYCOSIDE PHOSPHOTRANSFERASE-RELATED-RELATED"/>
    <property type="match status" value="1"/>
</dbReference>
<dbReference type="SUPFAM" id="SSF56112">
    <property type="entry name" value="Protein kinase-like (PK-like)"/>
    <property type="match status" value="1"/>
</dbReference>
<sequence>MSKPSMPDHPSGPRLGLGRSAEVFALGSQYVLKLYKIPFDPAAVEGEFAASRHAHRLGLPVPKPVEVVERGERSGIVFERLHGPVMHDAYLRHPLRYVLGLRRLARLQREIHVREAPRPLGRLEDTLRLQIQQAPVPEPTRQAALEALHRLPRGDSFCHGDLHADNVVVTAAGLQIIDWQKAGIGAPAADVARSAMLLRYGSAKLGWYGRVLPIGPIRALLARLYVDWYCRASGVRPAEVRAWLLPVLVGRLFGKPADAEPEIRAASARLAKAAGRRDTRRPRGTFQDVWGMMCFLTGFAV</sequence>
<evidence type="ECO:0000313" key="3">
    <source>
        <dbReference type="Proteomes" id="UP001055156"/>
    </source>
</evidence>
<comment type="caution">
    <text evidence="2">The sequence shown here is derived from an EMBL/GenBank/DDBJ whole genome shotgun (WGS) entry which is preliminary data.</text>
</comment>
<keyword evidence="3" id="KW-1185">Reference proteome</keyword>
<reference evidence="2" key="1">
    <citation type="journal article" date="2021" name="Front. Microbiol.">
        <title>Comprehensive Comparative Genomics and Phenotyping of Methylobacterium Species.</title>
        <authorList>
            <person name="Alessa O."/>
            <person name="Ogura Y."/>
            <person name="Fujitani Y."/>
            <person name="Takami H."/>
            <person name="Hayashi T."/>
            <person name="Sahin N."/>
            <person name="Tani A."/>
        </authorList>
    </citation>
    <scope>NUCLEOTIDE SEQUENCE</scope>
    <source>
        <strain evidence="2">NBRC 15689</strain>
    </source>
</reference>
<proteinExistence type="predicted"/>
<dbReference type="Pfam" id="PF01636">
    <property type="entry name" value="APH"/>
    <property type="match status" value="1"/>
</dbReference>
<organism evidence="2 3">
    <name type="scientific">Methylobacterium organophilum</name>
    <dbReference type="NCBI Taxonomy" id="410"/>
    <lineage>
        <taxon>Bacteria</taxon>
        <taxon>Pseudomonadati</taxon>
        <taxon>Pseudomonadota</taxon>
        <taxon>Alphaproteobacteria</taxon>
        <taxon>Hyphomicrobiales</taxon>
        <taxon>Methylobacteriaceae</taxon>
        <taxon>Methylobacterium</taxon>
    </lineage>
</organism>
<dbReference type="Proteomes" id="UP001055156">
    <property type="component" value="Unassembled WGS sequence"/>
</dbReference>
<accession>A0ABQ4T6B7</accession>
<evidence type="ECO:0000259" key="1">
    <source>
        <dbReference type="Pfam" id="PF01636"/>
    </source>
</evidence>
<dbReference type="Gene3D" id="3.90.1200.10">
    <property type="match status" value="1"/>
</dbReference>
<feature type="domain" description="Aminoglycoside phosphotransferase" evidence="1">
    <location>
        <begin position="14"/>
        <end position="197"/>
    </location>
</feature>